<dbReference type="InterPro" id="IPR036505">
    <property type="entry name" value="Amidase/PGRP_sf"/>
</dbReference>
<dbReference type="InterPro" id="IPR002502">
    <property type="entry name" value="Amidase_domain"/>
</dbReference>
<dbReference type="Gene3D" id="2.60.40.4070">
    <property type="match status" value="1"/>
</dbReference>
<keyword evidence="4" id="KW-1185">Reference proteome</keyword>
<gene>
    <name evidence="3" type="ORF">L6773_12035</name>
</gene>
<sequence length="492" mass="55280">MLRFLQILLLVYIGFVTTTLDLIAQNSSDWQTDTTKIHTEHIQIDFSTTNILKSTENAKLSDGGIQKIDPDARITFVSKQIEVPINNISPFLALGSRFVFSQVTDQPESLLFEVRYAFQSGDWSEWEFVENDDHLTTSPDTLIGTLQFLPSESQFIQFRITLPKSLNGQTIQLRSLNLSFTSPGSTPSTILEEIRQKSVKVPDSRKRIFQSYPMPEFVTRTDWGSPDGQEPSGPVSLTNVTHQIVHHTAGTNSSSDWPAVVRSTWEYHVNTNGWSDIGYNWLIDPNGVIYQGRGWINGNDEVLGAHFCGTNSNTMGVALMGNFEEVKPTLDSQNSLIELLAWKSDEKNIDPIGKDFHPSSGFNLFTISGHRDGCSTLCPGENLYMNLPQIRDAVHEKIGHVFNPPVAFTVKNNFPNPFFDQTTLTFSIPDPGNVRITVWNAAGKLVEVLTDRFYEAQTHTEMWKAANYASGVYFGRVEYEGLVIVEKMLVIR</sequence>
<dbReference type="PANTHER" id="PTHR11022">
    <property type="entry name" value="PEPTIDOGLYCAN RECOGNITION PROTEIN"/>
    <property type="match status" value="1"/>
</dbReference>
<evidence type="ECO:0000313" key="3">
    <source>
        <dbReference type="EMBL" id="MCG2589299.1"/>
    </source>
</evidence>
<evidence type="ECO:0000313" key="4">
    <source>
        <dbReference type="Proteomes" id="UP001165366"/>
    </source>
</evidence>
<keyword evidence="3" id="KW-0378">Hydrolase</keyword>
<dbReference type="GO" id="GO:0008745">
    <property type="term" value="F:N-acetylmuramoyl-L-alanine amidase activity"/>
    <property type="evidence" value="ECO:0007669"/>
    <property type="project" value="UniProtKB-EC"/>
</dbReference>
<dbReference type="CDD" id="cd06583">
    <property type="entry name" value="PGRP"/>
    <property type="match status" value="1"/>
</dbReference>
<dbReference type="PANTHER" id="PTHR11022:SF41">
    <property type="entry name" value="PEPTIDOGLYCAN-RECOGNITION PROTEIN LC-RELATED"/>
    <property type="match status" value="1"/>
</dbReference>
<evidence type="ECO:0000256" key="1">
    <source>
        <dbReference type="ARBA" id="ARBA00007553"/>
    </source>
</evidence>
<dbReference type="InterPro" id="IPR026444">
    <property type="entry name" value="Secre_tail"/>
</dbReference>
<reference evidence="3" key="2">
    <citation type="submission" date="2024-05" db="EMBL/GenBank/DDBJ databases">
        <title>Rhodohalobacter halophilus gen. nov., sp. nov., a moderately halophilic member of the family Balneolaceae.</title>
        <authorList>
            <person name="Xia J."/>
        </authorList>
    </citation>
    <scope>NUCLEOTIDE SEQUENCE</scope>
    <source>
        <strain evidence="3">WB101</strain>
    </source>
</reference>
<dbReference type="Proteomes" id="UP001165366">
    <property type="component" value="Unassembled WGS sequence"/>
</dbReference>
<dbReference type="InterPro" id="IPR006619">
    <property type="entry name" value="PGRP_domain_met/bac"/>
</dbReference>
<dbReference type="Gene3D" id="3.40.80.10">
    <property type="entry name" value="Peptidoglycan recognition protein-like"/>
    <property type="match status" value="1"/>
</dbReference>
<dbReference type="SMART" id="SM00701">
    <property type="entry name" value="PGRP"/>
    <property type="match status" value="1"/>
</dbReference>
<dbReference type="Pfam" id="PF01510">
    <property type="entry name" value="Amidase_2"/>
    <property type="match status" value="1"/>
</dbReference>
<feature type="domain" description="Peptidoglycan recognition protein family" evidence="2">
    <location>
        <begin position="215"/>
        <end position="362"/>
    </location>
</feature>
<proteinExistence type="inferred from homology"/>
<dbReference type="NCBIfam" id="TIGR04183">
    <property type="entry name" value="Por_Secre_tail"/>
    <property type="match status" value="1"/>
</dbReference>
<reference evidence="3" key="1">
    <citation type="submission" date="2022-01" db="EMBL/GenBank/DDBJ databases">
        <authorList>
            <person name="Wang Y."/>
        </authorList>
    </citation>
    <scope>NUCLEOTIDE SEQUENCE</scope>
    <source>
        <strain evidence="3">WB101</strain>
    </source>
</reference>
<accession>A0ABS9KEL8</accession>
<dbReference type="RefSeq" id="WP_237854662.1">
    <property type="nucleotide sequence ID" value="NZ_JAKLWS010000014.1"/>
</dbReference>
<organism evidence="3 4">
    <name type="scientific">Rhodohalobacter sulfatireducens</name>
    <dbReference type="NCBI Taxonomy" id="2911366"/>
    <lineage>
        <taxon>Bacteria</taxon>
        <taxon>Pseudomonadati</taxon>
        <taxon>Balneolota</taxon>
        <taxon>Balneolia</taxon>
        <taxon>Balneolales</taxon>
        <taxon>Balneolaceae</taxon>
        <taxon>Rhodohalobacter</taxon>
    </lineage>
</organism>
<evidence type="ECO:0000259" key="2">
    <source>
        <dbReference type="SMART" id="SM00701"/>
    </source>
</evidence>
<dbReference type="EC" id="3.5.1.28" evidence="3"/>
<comment type="caution">
    <text evidence="3">The sequence shown here is derived from an EMBL/GenBank/DDBJ whole genome shotgun (WGS) entry which is preliminary data.</text>
</comment>
<dbReference type="InterPro" id="IPR015510">
    <property type="entry name" value="PGRP"/>
</dbReference>
<protein>
    <submittedName>
        <fullName evidence="3">N-acetylmuramoyl-L-alanine amidase</fullName>
        <ecNumber evidence="3">3.5.1.28</ecNumber>
    </submittedName>
</protein>
<dbReference type="EMBL" id="JAKLWS010000014">
    <property type="protein sequence ID" value="MCG2589299.1"/>
    <property type="molecule type" value="Genomic_DNA"/>
</dbReference>
<name>A0ABS9KEL8_9BACT</name>
<dbReference type="SUPFAM" id="SSF55846">
    <property type="entry name" value="N-acetylmuramoyl-L-alanine amidase-like"/>
    <property type="match status" value="1"/>
</dbReference>
<comment type="similarity">
    <text evidence="1">Belongs to the N-acetylmuramoyl-L-alanine amidase 2 family.</text>
</comment>